<evidence type="ECO:0000256" key="1">
    <source>
        <dbReference type="SAM" id="MobiDB-lite"/>
    </source>
</evidence>
<feature type="chain" id="PRO_5033035499" evidence="2">
    <location>
        <begin position="24"/>
        <end position="209"/>
    </location>
</feature>
<evidence type="ECO:0000313" key="4">
    <source>
        <dbReference type="Proteomes" id="UP000612055"/>
    </source>
</evidence>
<reference evidence="3" key="1">
    <citation type="journal article" date="2020" name="bioRxiv">
        <title>Comparative genomics of Chlamydomonas.</title>
        <authorList>
            <person name="Craig R.J."/>
            <person name="Hasan A.R."/>
            <person name="Ness R.W."/>
            <person name="Keightley P.D."/>
        </authorList>
    </citation>
    <scope>NUCLEOTIDE SEQUENCE</scope>
    <source>
        <strain evidence="3">CCAP 11/70</strain>
    </source>
</reference>
<feature type="compositionally biased region" description="Pro residues" evidence="1">
    <location>
        <begin position="179"/>
        <end position="197"/>
    </location>
</feature>
<accession>A0A835XND2</accession>
<organism evidence="3 4">
    <name type="scientific">Edaphochlamys debaryana</name>
    <dbReference type="NCBI Taxonomy" id="47281"/>
    <lineage>
        <taxon>Eukaryota</taxon>
        <taxon>Viridiplantae</taxon>
        <taxon>Chlorophyta</taxon>
        <taxon>core chlorophytes</taxon>
        <taxon>Chlorophyceae</taxon>
        <taxon>CS clade</taxon>
        <taxon>Chlamydomonadales</taxon>
        <taxon>Chlamydomonadales incertae sedis</taxon>
        <taxon>Edaphochlamys</taxon>
    </lineage>
</organism>
<comment type="caution">
    <text evidence="3">The sequence shown here is derived from an EMBL/GenBank/DDBJ whole genome shotgun (WGS) entry which is preliminary data.</text>
</comment>
<proteinExistence type="predicted"/>
<feature type="signal peptide" evidence="2">
    <location>
        <begin position="1"/>
        <end position="23"/>
    </location>
</feature>
<evidence type="ECO:0000313" key="3">
    <source>
        <dbReference type="EMBL" id="KAG2484100.1"/>
    </source>
</evidence>
<sequence>MAAASAALPLLLLLAGSLLAAEATRRLTQFDLVPPCPRARASPYGIFSTVGADGYVYTLYSEPVDAKQLTWQGASDACKDNYSFKGSRMAGYSPEDFSAAERAVLEWLCEGCDCWTNDKHAGDSCGTLYEDRTWDFSTCVTFQYSYVCRGGRAPKTATQAAPAQAPSPAPPLTLASSAQPPPAQPPSSSPAPSPTPETPQGRRTVASQP</sequence>
<keyword evidence="4" id="KW-1185">Reference proteome</keyword>
<name>A0A835XND2_9CHLO</name>
<keyword evidence="2" id="KW-0732">Signal</keyword>
<dbReference type="Proteomes" id="UP000612055">
    <property type="component" value="Unassembled WGS sequence"/>
</dbReference>
<dbReference type="AlphaFoldDB" id="A0A835XND2"/>
<dbReference type="EMBL" id="JAEHOE010000157">
    <property type="protein sequence ID" value="KAG2484100.1"/>
    <property type="molecule type" value="Genomic_DNA"/>
</dbReference>
<evidence type="ECO:0000256" key="2">
    <source>
        <dbReference type="SAM" id="SignalP"/>
    </source>
</evidence>
<feature type="region of interest" description="Disordered" evidence="1">
    <location>
        <begin position="158"/>
        <end position="209"/>
    </location>
</feature>
<protein>
    <submittedName>
        <fullName evidence="3">Uncharacterized protein</fullName>
    </submittedName>
</protein>
<gene>
    <name evidence="3" type="ORF">HYH03_017052</name>
</gene>